<evidence type="ECO:0000256" key="2">
    <source>
        <dbReference type="ARBA" id="ARBA00022553"/>
    </source>
</evidence>
<keyword evidence="1" id="KW-0596">Phosphopantetheine</keyword>
<dbReference type="EMBL" id="JAEVHL010000361">
    <property type="protein sequence ID" value="MBM0279805.1"/>
    <property type="molecule type" value="Genomic_DNA"/>
</dbReference>
<evidence type="ECO:0000256" key="5">
    <source>
        <dbReference type="SAM" id="MobiDB-lite"/>
    </source>
</evidence>
<dbReference type="Pfam" id="PF02801">
    <property type="entry name" value="Ketoacyl-synt_C"/>
    <property type="match status" value="1"/>
</dbReference>
<feature type="region of interest" description="Disordered" evidence="5">
    <location>
        <begin position="455"/>
        <end position="593"/>
    </location>
</feature>
<dbReference type="Proteomes" id="UP000622245">
    <property type="component" value="Unassembled WGS sequence"/>
</dbReference>
<dbReference type="InterPro" id="IPR032821">
    <property type="entry name" value="PKS_assoc"/>
</dbReference>
<dbReference type="PROSITE" id="PS00606">
    <property type="entry name" value="KS3_1"/>
    <property type="match status" value="1"/>
</dbReference>
<dbReference type="Pfam" id="PF00109">
    <property type="entry name" value="ketoacyl-synt"/>
    <property type="match status" value="1"/>
</dbReference>
<dbReference type="SUPFAM" id="SSF53901">
    <property type="entry name" value="Thiolase-like"/>
    <property type="match status" value="1"/>
</dbReference>
<dbReference type="PANTHER" id="PTHR43775:SF37">
    <property type="entry name" value="SI:DKEY-61P9.11"/>
    <property type="match status" value="1"/>
</dbReference>
<dbReference type="InterPro" id="IPR050091">
    <property type="entry name" value="PKS_NRPS_Biosynth_Enz"/>
</dbReference>
<proteinExistence type="inferred from homology"/>
<keyword evidence="3 4" id="KW-0808">Transferase</keyword>
<dbReference type="PANTHER" id="PTHR43775">
    <property type="entry name" value="FATTY ACID SYNTHASE"/>
    <property type="match status" value="1"/>
</dbReference>
<evidence type="ECO:0000256" key="3">
    <source>
        <dbReference type="ARBA" id="ARBA00022679"/>
    </source>
</evidence>
<dbReference type="SMART" id="SM00825">
    <property type="entry name" value="PKS_KS"/>
    <property type="match status" value="1"/>
</dbReference>
<accession>A0ABS1YQT9</accession>
<evidence type="ECO:0000256" key="4">
    <source>
        <dbReference type="RuleBase" id="RU003694"/>
    </source>
</evidence>
<feature type="compositionally biased region" description="Basic residues" evidence="5">
    <location>
        <begin position="521"/>
        <end position="542"/>
    </location>
</feature>
<evidence type="ECO:0000313" key="7">
    <source>
        <dbReference type="EMBL" id="MBM0279805.1"/>
    </source>
</evidence>
<dbReference type="InterPro" id="IPR014031">
    <property type="entry name" value="Ketoacyl_synth_C"/>
</dbReference>
<keyword evidence="2" id="KW-0597">Phosphoprotein</keyword>
<dbReference type="PROSITE" id="PS52004">
    <property type="entry name" value="KS3_2"/>
    <property type="match status" value="1"/>
</dbReference>
<dbReference type="CDD" id="cd00833">
    <property type="entry name" value="PKS"/>
    <property type="match status" value="1"/>
</dbReference>
<evidence type="ECO:0000256" key="1">
    <source>
        <dbReference type="ARBA" id="ARBA00022450"/>
    </source>
</evidence>
<feature type="compositionally biased region" description="Low complexity" evidence="5">
    <location>
        <begin position="484"/>
        <end position="506"/>
    </location>
</feature>
<dbReference type="Gene3D" id="3.40.47.10">
    <property type="match status" value="1"/>
</dbReference>
<evidence type="ECO:0000313" key="8">
    <source>
        <dbReference type="Proteomes" id="UP000622245"/>
    </source>
</evidence>
<dbReference type="Pfam" id="PF16197">
    <property type="entry name" value="KAsynt_C_assoc"/>
    <property type="match status" value="1"/>
</dbReference>
<feature type="compositionally biased region" description="Low complexity" evidence="5">
    <location>
        <begin position="562"/>
        <end position="581"/>
    </location>
</feature>
<comment type="caution">
    <text evidence="7">The sequence shown here is derived from an EMBL/GenBank/DDBJ whole genome shotgun (WGS) entry which is preliminary data.</text>
</comment>
<evidence type="ECO:0000259" key="6">
    <source>
        <dbReference type="PROSITE" id="PS52004"/>
    </source>
</evidence>
<name>A0ABS1YQT9_9ACTN</name>
<gene>
    <name evidence="7" type="ORF">JM949_33740</name>
</gene>
<reference evidence="7 8" key="1">
    <citation type="submission" date="2021-01" db="EMBL/GenBank/DDBJ databases">
        <title>Draft genome sequence of Micromonospora sp. strain STR1s_6.</title>
        <authorList>
            <person name="Karlyshev A."/>
            <person name="Jawad R."/>
        </authorList>
    </citation>
    <scope>NUCLEOTIDE SEQUENCE [LARGE SCALE GENOMIC DNA]</scope>
    <source>
        <strain evidence="7 8">STR1S-6</strain>
    </source>
</reference>
<feature type="domain" description="Ketosynthase family 3 (KS3)" evidence="6">
    <location>
        <begin position="31"/>
        <end position="462"/>
    </location>
</feature>
<dbReference type="InterPro" id="IPR014030">
    <property type="entry name" value="Ketoacyl_synth_N"/>
</dbReference>
<dbReference type="RefSeq" id="WP_203152087.1">
    <property type="nucleotide sequence ID" value="NZ_JAEVHL010000361.1"/>
</dbReference>
<protein>
    <submittedName>
        <fullName evidence="7">Polyketide synthase</fullName>
    </submittedName>
</protein>
<keyword evidence="8" id="KW-1185">Reference proteome</keyword>
<comment type="similarity">
    <text evidence="4">Belongs to the thiolase-like superfamily. Beta-ketoacyl-ACP synthases family.</text>
</comment>
<organism evidence="7 8">
    <name type="scientific">Micromonospora tarensis</name>
    <dbReference type="NCBI Taxonomy" id="2806100"/>
    <lineage>
        <taxon>Bacteria</taxon>
        <taxon>Bacillati</taxon>
        <taxon>Actinomycetota</taxon>
        <taxon>Actinomycetes</taxon>
        <taxon>Micromonosporales</taxon>
        <taxon>Micromonosporaceae</taxon>
        <taxon>Micromonospora</taxon>
    </lineage>
</organism>
<sequence>MPSPPSGLASATRPSPASVMAAPLAGPVGGTEPIAVVGMAGVLPGAGDLDEFWSHLVAGRDQVTEVPADRWDWRSVFSTDPLAAGRTRSRWGGFLDGVDRFDAPFFRISPREAELMDPQQRLLLQVAWAAVEDAGWRMSALAGHRVGVYVGAQFTDYHHLLRQAGVQRVQVGTGNVLNMLANRLSFTFDLRGPSETVDTACSSSLVAVDRAVAALHRGDCASAIVGGVSLMLDPYYYVLANEAGAFSPTGRCHSFDAAADGYVRGEGVLAVVLKPLRAAIRDGDQVHAVLRGSAVNHGGRASSLTAPNLDAQAEVVSAAWARAGVDPTTISYLEAHGTGTSLGDPIEYDALRRAVDSWSRTAGRPVPDTAWCALGTVKTHIGHLEPAAGLAGLVTVALALRRGVLPGMLHQRSANPLLDLDTGPFRLHGRTTPWRTADGGPRRAGVSSFGFGGTNAHVVLEEPPGHTSARAHPAPPAGRRPLRPGRAAPTGVRRAARRGAAAPRAGRPGGPGRPRPDGRRAARRRHRGRRPGQHAGRPRAGRVRPGGAGRADRRGRHRHRPAPSAVRAGPGRPAGPGLPSRTGRRRLHPADRP</sequence>
<dbReference type="InterPro" id="IPR018201">
    <property type="entry name" value="Ketoacyl_synth_AS"/>
</dbReference>
<dbReference type="InterPro" id="IPR016039">
    <property type="entry name" value="Thiolase-like"/>
</dbReference>
<dbReference type="InterPro" id="IPR020841">
    <property type="entry name" value="PKS_Beta-ketoAc_synthase_dom"/>
</dbReference>